<proteinExistence type="predicted"/>
<accession>A0ABS9GYY4</accession>
<dbReference type="RefSeq" id="WP_236332051.1">
    <property type="nucleotide sequence ID" value="NZ_JAKIJS010000001.1"/>
</dbReference>
<dbReference type="EMBL" id="JAKIJS010000001">
    <property type="protein sequence ID" value="MCF6136905.1"/>
    <property type="molecule type" value="Genomic_DNA"/>
</dbReference>
<name>A0ABS9GYY4_9BACL</name>
<comment type="caution">
    <text evidence="1">The sequence shown here is derived from an EMBL/GenBank/DDBJ whole genome shotgun (WGS) entry which is preliminary data.</text>
</comment>
<sequence>MGYVPPYLADQKRIYASRTQETYSPYKLQLHPVERIHFENATEKNMENDRYNQEYEDSKAFRKIYSDLTGKGQNINESI</sequence>
<keyword evidence="2" id="KW-1185">Reference proteome</keyword>
<evidence type="ECO:0000313" key="1">
    <source>
        <dbReference type="EMBL" id="MCF6136905.1"/>
    </source>
</evidence>
<organism evidence="1 2">
    <name type="scientific">Pseudalkalibacillus berkeleyi</name>
    <dbReference type="NCBI Taxonomy" id="1069813"/>
    <lineage>
        <taxon>Bacteria</taxon>
        <taxon>Bacillati</taxon>
        <taxon>Bacillota</taxon>
        <taxon>Bacilli</taxon>
        <taxon>Bacillales</taxon>
        <taxon>Fictibacillaceae</taxon>
        <taxon>Pseudalkalibacillus</taxon>
    </lineage>
</organism>
<protein>
    <submittedName>
        <fullName evidence="1">Uncharacterized protein</fullName>
    </submittedName>
</protein>
<dbReference type="Proteomes" id="UP001649381">
    <property type="component" value="Unassembled WGS sequence"/>
</dbReference>
<reference evidence="1 2" key="1">
    <citation type="submission" date="2022-01" db="EMBL/GenBank/DDBJ databases">
        <title>Alkalihalobacillus sp. EGI L200015, a novel bacterium isolated from a salt lake sediment.</title>
        <authorList>
            <person name="Gao L."/>
            <person name="Fang B.-Z."/>
            <person name="Li W.-J."/>
        </authorList>
    </citation>
    <scope>NUCLEOTIDE SEQUENCE [LARGE SCALE GENOMIC DNA]</scope>
    <source>
        <strain evidence="1 2">KCTC 12718</strain>
    </source>
</reference>
<gene>
    <name evidence="1" type="ORF">L2716_04120</name>
</gene>
<evidence type="ECO:0000313" key="2">
    <source>
        <dbReference type="Proteomes" id="UP001649381"/>
    </source>
</evidence>